<dbReference type="CDD" id="cd02968">
    <property type="entry name" value="SCO"/>
    <property type="match status" value="1"/>
</dbReference>
<evidence type="ECO:0000256" key="3">
    <source>
        <dbReference type="PIRSR" id="PIRSR603782-2"/>
    </source>
</evidence>
<evidence type="ECO:0000256" key="1">
    <source>
        <dbReference type="ARBA" id="ARBA00010996"/>
    </source>
</evidence>
<proteinExistence type="inferred from homology"/>
<feature type="binding site" evidence="2">
    <location>
        <position position="305"/>
    </location>
    <ligand>
        <name>Cu cation</name>
        <dbReference type="ChEBI" id="CHEBI:23378"/>
    </ligand>
</feature>
<evidence type="ECO:0000256" key="2">
    <source>
        <dbReference type="PIRSR" id="PIRSR603782-1"/>
    </source>
</evidence>
<dbReference type="PANTHER" id="PTHR12151:SF25">
    <property type="entry name" value="LINALOOL DEHYDRATASE_ISOMERASE DOMAIN-CONTAINING PROTEIN"/>
    <property type="match status" value="1"/>
</dbReference>
<dbReference type="SUPFAM" id="SSF52833">
    <property type="entry name" value="Thioredoxin-like"/>
    <property type="match status" value="1"/>
</dbReference>
<dbReference type="EMBL" id="ASPP01037029">
    <property type="protein sequence ID" value="ETO01959.1"/>
    <property type="molecule type" value="Genomic_DNA"/>
</dbReference>
<evidence type="ECO:0000313" key="5">
    <source>
        <dbReference type="EMBL" id="ETO01959.1"/>
    </source>
</evidence>
<keyword evidence="3" id="KW-1015">Disulfide bond</keyword>
<keyword evidence="2" id="KW-0186">Copper</keyword>
<keyword evidence="4" id="KW-0472">Membrane</keyword>
<sequence>MDDKPVVTTINFNKLCLNAYIFLLYQFLPSKSRCQPTKARELEEGLTKGEVQKNAEEPQKVIMITFGPVLASRFVRLRALPINRFSQRWISIGKYNISHRWLVVSFLPRLVFAGWSVSILFAGLYLLKKSVDTEGFSYNQVPGEGKTKNFCFIKKKGGVIKCFFFNKKKGLKLQKKKGGDVNKETWSMFDHNNRLVHKEDFLGKYTLIYFGFTFCPDVCPVEMKKMAELADILEERGMLSQVMPVFVSVDYRRDSPKVVQKYLEDYSTKILGLCGTREQIEHFAKVMKTYFSRPPELEEDYILEHSAYMYFTDKNGDFKHLTNSEDGPKVLADKIALWIAEDSGTVSANVEKVKQLFR</sequence>
<dbReference type="AlphaFoldDB" id="X6LK41"/>
<dbReference type="GO" id="GO:0046872">
    <property type="term" value="F:metal ion binding"/>
    <property type="evidence" value="ECO:0007669"/>
    <property type="project" value="UniProtKB-KW"/>
</dbReference>
<comment type="similarity">
    <text evidence="1">Belongs to the SCO1/2 family.</text>
</comment>
<comment type="caution">
    <text evidence="5">The sequence shown here is derived from an EMBL/GenBank/DDBJ whole genome shotgun (WGS) entry which is preliminary data.</text>
</comment>
<keyword evidence="2" id="KW-0479">Metal-binding</keyword>
<organism evidence="5 6">
    <name type="scientific">Reticulomyxa filosa</name>
    <dbReference type="NCBI Taxonomy" id="46433"/>
    <lineage>
        <taxon>Eukaryota</taxon>
        <taxon>Sar</taxon>
        <taxon>Rhizaria</taxon>
        <taxon>Retaria</taxon>
        <taxon>Foraminifera</taxon>
        <taxon>Monothalamids</taxon>
        <taxon>Reticulomyxidae</taxon>
        <taxon>Reticulomyxa</taxon>
    </lineage>
</organism>
<evidence type="ECO:0000256" key="4">
    <source>
        <dbReference type="SAM" id="Phobius"/>
    </source>
</evidence>
<dbReference type="OrthoDB" id="270009at2759"/>
<gene>
    <name evidence="5" type="ORF">RFI_35480</name>
</gene>
<feature type="binding site" evidence="2">
    <location>
        <position position="215"/>
    </location>
    <ligand>
        <name>Cu cation</name>
        <dbReference type="ChEBI" id="CHEBI:23378"/>
    </ligand>
</feature>
<evidence type="ECO:0000313" key="6">
    <source>
        <dbReference type="Proteomes" id="UP000023152"/>
    </source>
</evidence>
<dbReference type="InterPro" id="IPR003782">
    <property type="entry name" value="SCO1/SenC"/>
</dbReference>
<dbReference type="PANTHER" id="PTHR12151">
    <property type="entry name" value="ELECTRON TRANSPORT PROTIN SCO1/SENC FAMILY MEMBER"/>
    <property type="match status" value="1"/>
</dbReference>
<dbReference type="Pfam" id="PF02630">
    <property type="entry name" value="SCO1-SenC"/>
    <property type="match status" value="1"/>
</dbReference>
<keyword evidence="6" id="KW-1185">Reference proteome</keyword>
<protein>
    <recommendedName>
        <fullName evidence="7">Thioredoxin domain-containing protein</fullName>
    </recommendedName>
</protein>
<dbReference type="FunFam" id="3.40.30.10:FF:000013">
    <property type="entry name" value="Blast:Protein SCO1 homolog, mitochondrial"/>
    <property type="match status" value="1"/>
</dbReference>
<accession>X6LK41</accession>
<dbReference type="Proteomes" id="UP000023152">
    <property type="component" value="Unassembled WGS sequence"/>
</dbReference>
<evidence type="ECO:0008006" key="7">
    <source>
        <dbReference type="Google" id="ProtNLM"/>
    </source>
</evidence>
<keyword evidence="4" id="KW-1133">Transmembrane helix</keyword>
<dbReference type="InterPro" id="IPR036249">
    <property type="entry name" value="Thioredoxin-like_sf"/>
</dbReference>
<reference evidence="5 6" key="1">
    <citation type="journal article" date="2013" name="Curr. Biol.">
        <title>The Genome of the Foraminiferan Reticulomyxa filosa.</title>
        <authorList>
            <person name="Glockner G."/>
            <person name="Hulsmann N."/>
            <person name="Schleicher M."/>
            <person name="Noegel A.A."/>
            <person name="Eichinger L."/>
            <person name="Gallinger C."/>
            <person name="Pawlowski J."/>
            <person name="Sierra R."/>
            <person name="Euteneuer U."/>
            <person name="Pillet L."/>
            <person name="Moustafa A."/>
            <person name="Platzer M."/>
            <person name="Groth M."/>
            <person name="Szafranski K."/>
            <person name="Schliwa M."/>
        </authorList>
    </citation>
    <scope>NUCLEOTIDE SEQUENCE [LARGE SCALE GENOMIC DNA]</scope>
</reference>
<feature type="transmembrane region" description="Helical" evidence="4">
    <location>
        <begin position="101"/>
        <end position="127"/>
    </location>
</feature>
<feature type="disulfide bond" description="Redox-active" evidence="3">
    <location>
        <begin position="215"/>
        <end position="219"/>
    </location>
</feature>
<keyword evidence="4" id="KW-0812">Transmembrane</keyword>
<feature type="binding site" evidence="2">
    <location>
        <position position="219"/>
    </location>
    <ligand>
        <name>Cu cation</name>
        <dbReference type="ChEBI" id="CHEBI:23378"/>
    </ligand>
</feature>
<dbReference type="Gene3D" id="3.40.30.10">
    <property type="entry name" value="Glutaredoxin"/>
    <property type="match status" value="1"/>
</dbReference>
<name>X6LK41_RETFI</name>